<reference evidence="2" key="1">
    <citation type="submission" date="2019-09" db="EMBL/GenBank/DDBJ databases">
        <title>Draft genome information of white flower Hibiscus syriacus.</title>
        <authorList>
            <person name="Kim Y.-M."/>
        </authorList>
    </citation>
    <scope>NUCLEOTIDE SEQUENCE [LARGE SCALE GENOMIC DNA]</scope>
    <source>
        <strain evidence="2">YM2019G1</strain>
    </source>
</reference>
<comment type="caution">
    <text evidence="2">The sequence shown here is derived from an EMBL/GenBank/DDBJ whole genome shotgun (WGS) entry which is preliminary data.</text>
</comment>
<dbReference type="Proteomes" id="UP000436088">
    <property type="component" value="Unassembled WGS sequence"/>
</dbReference>
<proteinExistence type="predicted"/>
<protein>
    <submittedName>
        <fullName evidence="2">Uncharacterized protein</fullName>
    </submittedName>
</protein>
<dbReference type="InterPro" id="IPR011009">
    <property type="entry name" value="Kinase-like_dom_sf"/>
</dbReference>
<accession>A0A6A3AAR7</accession>
<keyword evidence="3" id="KW-1185">Reference proteome</keyword>
<evidence type="ECO:0000256" key="1">
    <source>
        <dbReference type="SAM" id="MobiDB-lite"/>
    </source>
</evidence>
<sequence>MGCVQGKYTSTYSPSRLLEEVKQEHGLAPGMAENGPKVVDKEGETLRSNDGNGNVLQRYASRKIGGCDNDQVVYGWPKWLVDNVSFEVLSGLIPKSVDSYDKLPRTRNIQQCVQSLRQGHQKDRCVEKVRFFQSCLPAMLHVMCHVIYDDDVEQVHRIFKLCGSPSKDYWKKMKLPASFRPPQHYKSGYQEAFGDFPSSSFDLLVMLLNLDPSYRGTAAAALQTEEKQKGNGSASSSYRVKPIKHKEDVFPVSVSPLLRSNPKAAARTEAHPNATQNIQNFTLLQASITDIMKNNLDNPQYRRSMSTLDFRALDPVKISKLFGVE</sequence>
<dbReference type="Gene3D" id="1.10.510.10">
    <property type="entry name" value="Transferase(Phosphotransferase) domain 1"/>
    <property type="match status" value="1"/>
</dbReference>
<feature type="region of interest" description="Disordered" evidence="1">
    <location>
        <begin position="25"/>
        <end position="52"/>
    </location>
</feature>
<dbReference type="AlphaFoldDB" id="A0A6A3AAR7"/>
<evidence type="ECO:0000313" key="2">
    <source>
        <dbReference type="EMBL" id="KAE8701106.1"/>
    </source>
</evidence>
<feature type="compositionally biased region" description="Basic and acidic residues" evidence="1">
    <location>
        <begin position="38"/>
        <end position="47"/>
    </location>
</feature>
<dbReference type="EMBL" id="VEPZ02001024">
    <property type="protein sequence ID" value="KAE8701106.1"/>
    <property type="molecule type" value="Genomic_DNA"/>
</dbReference>
<name>A0A6A3AAR7_HIBSY</name>
<dbReference type="SUPFAM" id="SSF56112">
    <property type="entry name" value="Protein kinase-like (PK-like)"/>
    <property type="match status" value="1"/>
</dbReference>
<organism evidence="2 3">
    <name type="scientific">Hibiscus syriacus</name>
    <name type="common">Rose of Sharon</name>
    <dbReference type="NCBI Taxonomy" id="106335"/>
    <lineage>
        <taxon>Eukaryota</taxon>
        <taxon>Viridiplantae</taxon>
        <taxon>Streptophyta</taxon>
        <taxon>Embryophyta</taxon>
        <taxon>Tracheophyta</taxon>
        <taxon>Spermatophyta</taxon>
        <taxon>Magnoliopsida</taxon>
        <taxon>eudicotyledons</taxon>
        <taxon>Gunneridae</taxon>
        <taxon>Pentapetalae</taxon>
        <taxon>rosids</taxon>
        <taxon>malvids</taxon>
        <taxon>Malvales</taxon>
        <taxon>Malvaceae</taxon>
        <taxon>Malvoideae</taxon>
        <taxon>Hibiscus</taxon>
    </lineage>
</organism>
<evidence type="ECO:0000313" key="3">
    <source>
        <dbReference type="Proteomes" id="UP000436088"/>
    </source>
</evidence>
<gene>
    <name evidence="2" type="ORF">F3Y22_tig00110548pilonHSYRG00236</name>
</gene>